<dbReference type="SUPFAM" id="SSF54928">
    <property type="entry name" value="RNA-binding domain, RBD"/>
    <property type="match status" value="1"/>
</dbReference>
<dbReference type="GeneID" id="28872831"/>
<accession>A0A1B7XS21</accession>
<evidence type="ECO:0000313" key="4">
    <source>
        <dbReference type="Proteomes" id="UP000092177"/>
    </source>
</evidence>
<keyword evidence="2" id="KW-0472">Membrane</keyword>
<dbReference type="InterPro" id="IPR035979">
    <property type="entry name" value="RBD_domain_sf"/>
</dbReference>
<feature type="transmembrane region" description="Helical" evidence="2">
    <location>
        <begin position="168"/>
        <end position="192"/>
    </location>
</feature>
<name>A0A1B7XS21_COLHI</name>
<keyword evidence="2" id="KW-0812">Transmembrane</keyword>
<evidence type="ECO:0000256" key="1">
    <source>
        <dbReference type="SAM" id="MobiDB-lite"/>
    </source>
</evidence>
<keyword evidence="4" id="KW-1185">Reference proteome</keyword>
<gene>
    <name evidence="3" type="ORF">CH63R_13750</name>
</gene>
<dbReference type="KEGG" id="chig:CH63R_13750"/>
<dbReference type="GO" id="GO:0003676">
    <property type="term" value="F:nucleic acid binding"/>
    <property type="evidence" value="ECO:0007669"/>
    <property type="project" value="InterPro"/>
</dbReference>
<dbReference type="OrthoDB" id="5239162at2759"/>
<dbReference type="AlphaFoldDB" id="A0A1B7XS21"/>
<feature type="compositionally biased region" description="Low complexity" evidence="1">
    <location>
        <begin position="261"/>
        <end position="274"/>
    </location>
</feature>
<dbReference type="Proteomes" id="UP000092177">
    <property type="component" value="Chromosome 10"/>
</dbReference>
<reference evidence="4" key="1">
    <citation type="journal article" date="2017" name="BMC Genomics">
        <title>Gapless genome assembly of Colletotrichum higginsianum reveals chromosome structure and association of transposable elements with secondary metabolite gene clusters.</title>
        <authorList>
            <person name="Dallery J.-F."/>
            <person name="Lapalu N."/>
            <person name="Zampounis A."/>
            <person name="Pigne S."/>
            <person name="Luyten I."/>
            <person name="Amselem J."/>
            <person name="Wittenberg A.H.J."/>
            <person name="Zhou S."/>
            <person name="de Queiroz M.V."/>
            <person name="Robin G.P."/>
            <person name="Auger A."/>
            <person name="Hainaut M."/>
            <person name="Henrissat B."/>
            <person name="Kim K.-T."/>
            <person name="Lee Y.-H."/>
            <person name="Lespinet O."/>
            <person name="Schwartz D.C."/>
            <person name="Thon M.R."/>
            <person name="O'Connell R.J."/>
        </authorList>
    </citation>
    <scope>NUCLEOTIDE SEQUENCE [LARGE SCALE GENOMIC DNA]</scope>
    <source>
        <strain evidence="4">IMI 349063</strain>
    </source>
</reference>
<dbReference type="EMBL" id="LTAN01000010">
    <property type="protein sequence ID" value="OBR02524.1"/>
    <property type="molecule type" value="Genomic_DNA"/>
</dbReference>
<evidence type="ECO:0000313" key="3">
    <source>
        <dbReference type="EMBL" id="OBR02524.1"/>
    </source>
</evidence>
<protein>
    <recommendedName>
        <fullName evidence="5">RRM domain-containing protein</fullName>
    </recommendedName>
</protein>
<dbReference type="VEuPathDB" id="FungiDB:CH63R_13750"/>
<dbReference type="RefSeq" id="XP_018151042.1">
    <property type="nucleotide sequence ID" value="XM_018308724.1"/>
</dbReference>
<proteinExistence type="predicted"/>
<keyword evidence="2" id="KW-1133">Transmembrane helix</keyword>
<sequence>MTAKMVHCDEQFEEQIKEYRKARRLLFLRNLNFKADRAEIEAIVLAKLTSPDSAKFFWSSARPGQFTYPNRHTGSVMVGFNQRPDARAAEGELTDLEIRGRPVILDRAARRTNPEHRNNQAAAPNFPAPTSAALAIPALPPPPATAAIIAAAITPGIAAVMNHAMAPFMAPVIAAAVAPTIAVAIAAAVAAATPLTTPHITAPAAVAATAPVIPPFAAPTYAAATHAAAIPPAFDSFSSRQETTLSPLTVSNGNQMICSSARAGTKTAARTTTRAFRRPRREDYK</sequence>
<evidence type="ECO:0008006" key="5">
    <source>
        <dbReference type="Google" id="ProtNLM"/>
    </source>
</evidence>
<comment type="caution">
    <text evidence="3">The sequence shown here is derived from an EMBL/GenBank/DDBJ whole genome shotgun (WGS) entry which is preliminary data.</text>
</comment>
<evidence type="ECO:0000256" key="2">
    <source>
        <dbReference type="SAM" id="Phobius"/>
    </source>
</evidence>
<organism evidence="3 4">
    <name type="scientific">Colletotrichum higginsianum (strain IMI 349063)</name>
    <name type="common">Crucifer anthracnose fungus</name>
    <dbReference type="NCBI Taxonomy" id="759273"/>
    <lineage>
        <taxon>Eukaryota</taxon>
        <taxon>Fungi</taxon>
        <taxon>Dikarya</taxon>
        <taxon>Ascomycota</taxon>
        <taxon>Pezizomycotina</taxon>
        <taxon>Sordariomycetes</taxon>
        <taxon>Hypocreomycetidae</taxon>
        <taxon>Glomerellales</taxon>
        <taxon>Glomerellaceae</taxon>
        <taxon>Colletotrichum</taxon>
        <taxon>Colletotrichum destructivum species complex</taxon>
    </lineage>
</organism>
<feature type="region of interest" description="Disordered" evidence="1">
    <location>
        <begin position="261"/>
        <end position="285"/>
    </location>
</feature>